<dbReference type="RefSeq" id="WP_378999300.1">
    <property type="nucleotide sequence ID" value="NZ_JBHSMT010000028.1"/>
</dbReference>
<dbReference type="SUPFAM" id="SSF159594">
    <property type="entry name" value="XCC0632-like"/>
    <property type="match status" value="1"/>
</dbReference>
<proteinExistence type="predicted"/>
<dbReference type="Pfam" id="PF03886">
    <property type="entry name" value="ABC_trans_aux"/>
    <property type="match status" value="1"/>
</dbReference>
<dbReference type="EMBL" id="JBHSMT010000028">
    <property type="protein sequence ID" value="MFC5475733.1"/>
    <property type="molecule type" value="Genomic_DNA"/>
</dbReference>
<reference evidence="4" key="1">
    <citation type="journal article" date="2019" name="Int. J. Syst. Evol. Microbiol.">
        <title>The Global Catalogue of Microorganisms (GCM) 10K type strain sequencing project: providing services to taxonomists for standard genome sequencing and annotation.</title>
        <authorList>
            <consortium name="The Broad Institute Genomics Platform"/>
            <consortium name="The Broad Institute Genome Sequencing Center for Infectious Disease"/>
            <person name="Wu L."/>
            <person name="Ma J."/>
        </authorList>
    </citation>
    <scope>NUCLEOTIDE SEQUENCE [LARGE SCALE GENOMIC DNA]</scope>
    <source>
        <strain evidence="4">JCM 17066</strain>
    </source>
</reference>
<accession>A0ABW0MFG5</accession>
<sequence length="204" mass="21252">MTLSTSRLCSLAAALLLAACASAPTRYYTLSAPLPDAAVAQTPPIFIEVMPVAVPERLARPQLVVRPQGVQNARVEILEQDRWSSPFNNELRDALAGGIANRLGAVDVTRGGRPSSQAAYRIAVELRHYDAVPGAQVQATFGWTITRSDDSRSAACQLSVTEAVNGAGMDALALGVQRAVAAAAAAISANVTALQANRTVQCGG</sequence>
<dbReference type="Gene3D" id="3.40.50.10610">
    <property type="entry name" value="ABC-type transport auxiliary lipoprotein component"/>
    <property type="match status" value="1"/>
</dbReference>
<dbReference type="PROSITE" id="PS51257">
    <property type="entry name" value="PROKAR_LIPOPROTEIN"/>
    <property type="match status" value="1"/>
</dbReference>
<evidence type="ECO:0000259" key="2">
    <source>
        <dbReference type="Pfam" id="PF03886"/>
    </source>
</evidence>
<evidence type="ECO:0000313" key="3">
    <source>
        <dbReference type="EMBL" id="MFC5475733.1"/>
    </source>
</evidence>
<evidence type="ECO:0000313" key="4">
    <source>
        <dbReference type="Proteomes" id="UP001596045"/>
    </source>
</evidence>
<organism evidence="3 4">
    <name type="scientific">Paraherbaspirillum soli</name>
    <dbReference type="NCBI Taxonomy" id="631222"/>
    <lineage>
        <taxon>Bacteria</taxon>
        <taxon>Pseudomonadati</taxon>
        <taxon>Pseudomonadota</taxon>
        <taxon>Betaproteobacteria</taxon>
        <taxon>Burkholderiales</taxon>
        <taxon>Oxalobacteraceae</taxon>
        <taxon>Paraherbaspirillum</taxon>
    </lineage>
</organism>
<evidence type="ECO:0000256" key="1">
    <source>
        <dbReference type="SAM" id="SignalP"/>
    </source>
</evidence>
<dbReference type="Proteomes" id="UP001596045">
    <property type="component" value="Unassembled WGS sequence"/>
</dbReference>
<feature type="signal peptide" evidence="1">
    <location>
        <begin position="1"/>
        <end position="23"/>
    </location>
</feature>
<keyword evidence="4" id="KW-1185">Reference proteome</keyword>
<keyword evidence="1" id="KW-0732">Signal</keyword>
<feature type="domain" description="ABC-type transport auxiliary lipoprotein component" evidence="2">
    <location>
        <begin position="28"/>
        <end position="187"/>
    </location>
</feature>
<comment type="caution">
    <text evidence="3">The sequence shown here is derived from an EMBL/GenBank/DDBJ whole genome shotgun (WGS) entry which is preliminary data.</text>
</comment>
<feature type="chain" id="PRO_5046557093" evidence="1">
    <location>
        <begin position="24"/>
        <end position="204"/>
    </location>
</feature>
<name>A0ABW0MFG5_9BURK</name>
<dbReference type="InterPro" id="IPR005586">
    <property type="entry name" value="ABC_trans_aux"/>
</dbReference>
<protein>
    <submittedName>
        <fullName evidence="3">Membrane integrity-associated transporter subunit PqiC</fullName>
    </submittedName>
</protein>
<gene>
    <name evidence="3" type="ORF">ACFPM8_17355</name>
</gene>